<evidence type="ECO:0000313" key="2">
    <source>
        <dbReference type="Proteomes" id="UP000441032"/>
    </source>
</evidence>
<dbReference type="AlphaFoldDB" id="A0A7X2HM17"/>
<name>A0A7X2HM17_RALPI</name>
<dbReference type="Proteomes" id="UP000441032">
    <property type="component" value="Unassembled WGS sequence"/>
</dbReference>
<dbReference type="PANTHER" id="PTHR43664">
    <property type="entry name" value="MONOAMINE OXIDASE-RELATED"/>
    <property type="match status" value="1"/>
</dbReference>
<dbReference type="GO" id="GO:0016829">
    <property type="term" value="F:lyase activity"/>
    <property type="evidence" value="ECO:0007669"/>
    <property type="project" value="InterPro"/>
</dbReference>
<dbReference type="PANTHER" id="PTHR43664:SF1">
    <property type="entry name" value="BETA-METHYLMALYL-COA DEHYDRATASE"/>
    <property type="match status" value="1"/>
</dbReference>
<dbReference type="EMBL" id="WJYN01000003">
    <property type="protein sequence ID" value="MRS98891.1"/>
    <property type="molecule type" value="Genomic_DNA"/>
</dbReference>
<dbReference type="InterPro" id="IPR029069">
    <property type="entry name" value="HotDog_dom_sf"/>
</dbReference>
<dbReference type="SUPFAM" id="SSF54637">
    <property type="entry name" value="Thioesterase/thiol ester dehydrase-isomerase"/>
    <property type="match status" value="1"/>
</dbReference>
<proteinExistence type="predicted"/>
<sequence>MTAVSTPSTVTAIKTTRIRASYGRYLEDFNVGDIYEHRPGRTITESDNINFSLLTMNFHPMHCDKAHATKSEFGQLLVNSGLTVAIVLGMTVNDVSGKAIANLGWKEIRLMAPVFCNDTLYAESEVLEKRESQSRPTQGIVTVRTRAFNQNGVQVMEFVRSALVPKRGHGVDDL</sequence>
<dbReference type="InterPro" id="IPR048274">
    <property type="entry name" value="MC_hydratase"/>
</dbReference>
<dbReference type="Gene3D" id="3.10.129.10">
    <property type="entry name" value="Hotdog Thioesterase"/>
    <property type="match status" value="1"/>
</dbReference>
<organism evidence="1 2">
    <name type="scientific">Ralstonia pickettii</name>
    <name type="common">Burkholderia pickettii</name>
    <dbReference type="NCBI Taxonomy" id="329"/>
    <lineage>
        <taxon>Bacteria</taxon>
        <taxon>Pseudomonadati</taxon>
        <taxon>Pseudomonadota</taxon>
        <taxon>Betaproteobacteria</taxon>
        <taxon>Burkholderiales</taxon>
        <taxon>Burkholderiaceae</taxon>
        <taxon>Ralstonia</taxon>
    </lineage>
</organism>
<dbReference type="RefSeq" id="WP_154206624.1">
    <property type="nucleotide sequence ID" value="NZ_WJYN01000003.1"/>
</dbReference>
<accession>A0A7X2HM17</accession>
<reference evidence="1 2" key="1">
    <citation type="submission" date="2019-11" db="EMBL/GenBank/DDBJ databases">
        <title>Phenotypic characterization of an OXA-22 and OXA-60 co-producing Ralstonia pickettii clinical strain.</title>
        <authorList>
            <person name="He F."/>
        </authorList>
    </citation>
    <scope>NUCLEOTIDE SEQUENCE [LARGE SCALE GENOMIC DNA]</scope>
    <source>
        <strain evidence="1 2">PSLESD1</strain>
    </source>
</reference>
<protein>
    <submittedName>
        <fullName evidence="1">MaoC family dehydratase</fullName>
    </submittedName>
</protein>
<comment type="caution">
    <text evidence="1">The sequence shown here is derived from an EMBL/GenBank/DDBJ whole genome shotgun (WGS) entry which is preliminary data.</text>
</comment>
<gene>
    <name evidence="1" type="ORF">GJQ57_09520</name>
</gene>
<dbReference type="CDD" id="cd03451">
    <property type="entry name" value="FkbR2"/>
    <property type="match status" value="1"/>
</dbReference>
<dbReference type="Pfam" id="PF19315">
    <property type="entry name" value="MC_hydratase"/>
    <property type="match status" value="1"/>
</dbReference>
<dbReference type="InterPro" id="IPR052342">
    <property type="entry name" value="MCH/BMMD"/>
</dbReference>
<evidence type="ECO:0000313" key="1">
    <source>
        <dbReference type="EMBL" id="MRS98891.1"/>
    </source>
</evidence>